<evidence type="ECO:0000256" key="1">
    <source>
        <dbReference type="SAM" id="MobiDB-lite"/>
    </source>
</evidence>
<gene>
    <name evidence="2" type="ORF">RB2654_15200</name>
</gene>
<dbReference type="Proteomes" id="UP000002931">
    <property type="component" value="Unassembled WGS sequence"/>
</dbReference>
<comment type="caution">
    <text evidence="2">The sequence shown here is derived from an EMBL/GenBank/DDBJ whole genome shotgun (WGS) entry which is preliminary data.</text>
</comment>
<dbReference type="AlphaFoldDB" id="A3VH89"/>
<feature type="region of interest" description="Disordered" evidence="1">
    <location>
        <begin position="1"/>
        <end position="21"/>
    </location>
</feature>
<evidence type="ECO:0000313" key="3">
    <source>
        <dbReference type="Proteomes" id="UP000002931"/>
    </source>
</evidence>
<protein>
    <submittedName>
        <fullName evidence="2">Uncharacterized protein</fullName>
    </submittedName>
</protein>
<dbReference type="EMBL" id="AAMT01000008">
    <property type="protein sequence ID" value="EAQ12644.1"/>
    <property type="molecule type" value="Genomic_DNA"/>
</dbReference>
<accession>A3VH89</accession>
<proteinExistence type="predicted"/>
<reference evidence="2 3" key="1">
    <citation type="journal article" date="2010" name="J. Bacteriol.">
        <title>Genome sequences of Pelagibaca bermudensis HTCC2601T and Maritimibacter alkaliphilus HTCC2654T, the type strains of two marine Roseobacter genera.</title>
        <authorList>
            <person name="Thrash J.C."/>
            <person name="Cho J.C."/>
            <person name="Ferriera S."/>
            <person name="Johnson J."/>
            <person name="Vergin K.L."/>
            <person name="Giovannoni S.J."/>
        </authorList>
    </citation>
    <scope>NUCLEOTIDE SEQUENCE [LARGE SCALE GENOMIC DNA]</scope>
    <source>
        <strain evidence="2 3">HTCC2654</strain>
    </source>
</reference>
<evidence type="ECO:0000313" key="2">
    <source>
        <dbReference type="EMBL" id="EAQ12644.1"/>
    </source>
</evidence>
<organism evidence="2 3">
    <name type="scientific">Maritimibacter alkaliphilus HTCC2654</name>
    <dbReference type="NCBI Taxonomy" id="314271"/>
    <lineage>
        <taxon>Bacteria</taxon>
        <taxon>Pseudomonadati</taxon>
        <taxon>Pseudomonadota</taxon>
        <taxon>Alphaproteobacteria</taxon>
        <taxon>Rhodobacterales</taxon>
        <taxon>Roseobacteraceae</taxon>
        <taxon>Maritimibacter</taxon>
    </lineage>
</organism>
<sequence length="21" mass="2038">MSSILRSSSSGPIAPGSPGYS</sequence>
<dbReference type="HOGENOM" id="CLU_3426593_0_0_5"/>
<name>A3VH89_9RHOB</name>
<keyword evidence="3" id="KW-1185">Reference proteome</keyword>